<proteinExistence type="inferred from homology"/>
<dbReference type="GO" id="GO:0031982">
    <property type="term" value="C:vesicle"/>
    <property type="evidence" value="ECO:0007669"/>
    <property type="project" value="TreeGrafter"/>
</dbReference>
<dbReference type="GO" id="GO:0007266">
    <property type="term" value="P:Rho protein signal transduction"/>
    <property type="evidence" value="ECO:0007669"/>
    <property type="project" value="TreeGrafter"/>
</dbReference>
<dbReference type="Pfam" id="PF08416">
    <property type="entry name" value="PTB"/>
    <property type="match status" value="1"/>
</dbReference>
<dbReference type="GO" id="GO:0003779">
    <property type="term" value="F:actin binding"/>
    <property type="evidence" value="ECO:0007669"/>
    <property type="project" value="TreeGrafter"/>
</dbReference>
<dbReference type="AlphaFoldDB" id="A0A9Q1J795"/>
<dbReference type="EMBL" id="JAINUF010000003">
    <property type="protein sequence ID" value="KAJ8370234.1"/>
    <property type="molecule type" value="Genomic_DNA"/>
</dbReference>
<feature type="region of interest" description="Disordered" evidence="7">
    <location>
        <begin position="210"/>
        <end position="251"/>
    </location>
</feature>
<dbReference type="Pfam" id="PF22975">
    <property type="entry name" value="EPS8_2nd"/>
    <property type="match status" value="1"/>
</dbReference>
<accession>A0A9Q1J795</accession>
<dbReference type="GO" id="GO:0035023">
    <property type="term" value="P:regulation of Rho protein signal transduction"/>
    <property type="evidence" value="ECO:0007669"/>
    <property type="project" value="TreeGrafter"/>
</dbReference>
<comment type="caution">
    <text evidence="9">The sequence shown here is derived from an EMBL/GenBank/DDBJ whole genome shotgun (WGS) entry which is preliminary data.</text>
</comment>
<keyword evidence="10" id="KW-1185">Reference proteome</keyword>
<dbReference type="Gene3D" id="1.10.150.50">
    <property type="entry name" value="Transcription Factor, Ets-1"/>
    <property type="match status" value="1"/>
</dbReference>
<name>A0A9Q1J795_SYNKA</name>
<feature type="region of interest" description="Disordered" evidence="7">
    <location>
        <begin position="547"/>
        <end position="575"/>
    </location>
</feature>
<dbReference type="InterPro" id="IPR013761">
    <property type="entry name" value="SAM/pointed_sf"/>
</dbReference>
<evidence type="ECO:0000256" key="1">
    <source>
        <dbReference type="ARBA" id="ARBA00004496"/>
    </source>
</evidence>
<feature type="compositionally biased region" description="Low complexity" evidence="7">
    <location>
        <begin position="458"/>
        <end position="471"/>
    </location>
</feature>
<evidence type="ECO:0000313" key="9">
    <source>
        <dbReference type="EMBL" id="KAJ8370234.1"/>
    </source>
</evidence>
<feature type="compositionally biased region" description="Basic and acidic residues" evidence="7">
    <location>
        <begin position="271"/>
        <end position="282"/>
    </location>
</feature>
<sequence>MYGNSRPFSYDSSDYGGSHQSYGLSRELPSSQSSSMSRPSSKSIYMQRKEYSESMNRQPDNFQYRVEHLFTCEMDGREVRSLDDCISRLKMLDSKGRVWGQEMILEVRGGNLQLTDIETKGELESLALGSFTQIKAILDSCAYNSLLTITVKECREMESKVYMFQCEEVGAEHIRDDLEKAAQHRKEDVGDPDWKDQNIRANLENIIGQQAPGGFWKSGPPTRVQPEDFGPPPSFPPPQWNNPEYDQRGTPPPLYIPREEPQYLAVMPPPWRDEPPRQEDPPKPQYTNTQRNVEILNHVLNDTELFLGKVSAAVPKENSKKKKKKKNKSKDNEAMPPVEDFVICLQKIKYGLNLVAKLNGILKNPSAPEFAHILFSILEFLVAHCPRDLPSSVIVPLLMEPTLQFLSLEVSPEEDKLWISLGDAWNIPRSKWPNGDQLPAYIPSFSDGWQPPPPVMAPPQNQQASRSNSQRFTMERPAQNTPEQNSSPWSSPPARSSEMPQMRVIYDFMARNHQELSIMKGDVVQVLDQSKQWWKVRNHRGEEGYVPQNVLEPLDGGRAPGGQQQDRRSPPMLNKMSQPEEVKAWLEYKGFSKITIRTIGALNGTLLLGMSRDDLRAVCPEEGGRVFFQLQAVKSAVALASESGYNQYNGR</sequence>
<dbReference type="InterPro" id="IPR011993">
    <property type="entry name" value="PH-like_dom_sf"/>
</dbReference>
<dbReference type="PROSITE" id="PS50002">
    <property type="entry name" value="SH3"/>
    <property type="match status" value="1"/>
</dbReference>
<dbReference type="SUPFAM" id="SSF50044">
    <property type="entry name" value="SH3-domain"/>
    <property type="match status" value="1"/>
</dbReference>
<dbReference type="PANTHER" id="PTHR12287:SF22">
    <property type="entry name" value="EPIDERMAL GROWTH FACTOR RECEPTOR KINASE SUBSTRATE 8-LIKE PROTEIN 3"/>
    <property type="match status" value="1"/>
</dbReference>
<dbReference type="Pfam" id="PF18016">
    <property type="entry name" value="SAM_3"/>
    <property type="match status" value="1"/>
</dbReference>
<reference evidence="9" key="1">
    <citation type="journal article" date="2023" name="Science">
        <title>Genome structures resolve the early diversification of teleost fishes.</title>
        <authorList>
            <person name="Parey E."/>
            <person name="Louis A."/>
            <person name="Montfort J."/>
            <person name="Bouchez O."/>
            <person name="Roques C."/>
            <person name="Iampietro C."/>
            <person name="Lluch J."/>
            <person name="Castinel A."/>
            <person name="Donnadieu C."/>
            <person name="Desvignes T."/>
            <person name="Floi Bucao C."/>
            <person name="Jouanno E."/>
            <person name="Wen M."/>
            <person name="Mejri S."/>
            <person name="Dirks R."/>
            <person name="Jansen H."/>
            <person name="Henkel C."/>
            <person name="Chen W.J."/>
            <person name="Zahm M."/>
            <person name="Cabau C."/>
            <person name="Klopp C."/>
            <person name="Thompson A.W."/>
            <person name="Robinson-Rechavi M."/>
            <person name="Braasch I."/>
            <person name="Lecointre G."/>
            <person name="Bobe J."/>
            <person name="Postlethwait J.H."/>
            <person name="Berthelot C."/>
            <person name="Roest Crollius H."/>
            <person name="Guiguen Y."/>
        </authorList>
    </citation>
    <scope>NUCLEOTIDE SEQUENCE</scope>
    <source>
        <strain evidence="9">WJC10195</strain>
    </source>
</reference>
<dbReference type="Gene3D" id="2.30.30.40">
    <property type="entry name" value="SH3 Domains"/>
    <property type="match status" value="1"/>
</dbReference>
<dbReference type="SMART" id="SM00326">
    <property type="entry name" value="SH3"/>
    <property type="match status" value="1"/>
</dbReference>
<gene>
    <name evidence="9" type="ORF">SKAU_G00102620</name>
</gene>
<evidence type="ECO:0000256" key="2">
    <source>
        <dbReference type="ARBA" id="ARBA00006197"/>
    </source>
</evidence>
<dbReference type="CDD" id="cd11764">
    <property type="entry name" value="SH3_Eps8"/>
    <property type="match status" value="1"/>
</dbReference>
<evidence type="ECO:0000256" key="3">
    <source>
        <dbReference type="ARBA" id="ARBA00022443"/>
    </source>
</evidence>
<dbReference type="Pfam" id="PF00018">
    <property type="entry name" value="SH3_1"/>
    <property type="match status" value="1"/>
</dbReference>
<keyword evidence="5" id="KW-0597">Phosphoprotein</keyword>
<dbReference type="InterPro" id="IPR041418">
    <property type="entry name" value="SAM_3"/>
</dbReference>
<comment type="subcellular location">
    <subcellularLocation>
        <location evidence="1">Cytoplasm</location>
    </subcellularLocation>
</comment>
<evidence type="ECO:0000256" key="4">
    <source>
        <dbReference type="ARBA" id="ARBA00022490"/>
    </source>
</evidence>
<dbReference type="InterPro" id="IPR001452">
    <property type="entry name" value="SH3_domain"/>
</dbReference>
<evidence type="ECO:0000313" key="10">
    <source>
        <dbReference type="Proteomes" id="UP001152622"/>
    </source>
</evidence>
<dbReference type="InterPro" id="IPR036028">
    <property type="entry name" value="SH3-like_dom_sf"/>
</dbReference>
<dbReference type="GO" id="GO:0005737">
    <property type="term" value="C:cytoplasm"/>
    <property type="evidence" value="ECO:0007669"/>
    <property type="project" value="UniProtKB-SubCell"/>
</dbReference>
<evidence type="ECO:0000256" key="7">
    <source>
        <dbReference type="SAM" id="MobiDB-lite"/>
    </source>
</evidence>
<evidence type="ECO:0000256" key="5">
    <source>
        <dbReference type="ARBA" id="ARBA00022553"/>
    </source>
</evidence>
<dbReference type="Proteomes" id="UP001152622">
    <property type="component" value="Chromosome 3"/>
</dbReference>
<feature type="domain" description="SH3" evidence="8">
    <location>
        <begin position="497"/>
        <end position="556"/>
    </location>
</feature>
<dbReference type="GO" id="GO:0032587">
    <property type="term" value="C:ruffle membrane"/>
    <property type="evidence" value="ECO:0007669"/>
    <property type="project" value="TreeGrafter"/>
</dbReference>
<dbReference type="InterPro" id="IPR033928">
    <property type="entry name" value="EPS8_PTB"/>
</dbReference>
<keyword evidence="3 6" id="KW-0728">SH3 domain</keyword>
<dbReference type="InterPro" id="IPR039801">
    <property type="entry name" value="EPS8-like"/>
</dbReference>
<dbReference type="SUPFAM" id="SSF47769">
    <property type="entry name" value="SAM/Pointed domain"/>
    <property type="match status" value="1"/>
</dbReference>
<keyword evidence="4" id="KW-0963">Cytoplasm</keyword>
<dbReference type="Gene3D" id="2.30.29.30">
    <property type="entry name" value="Pleckstrin-homology domain (PH domain)/Phosphotyrosine-binding domain (PTB)"/>
    <property type="match status" value="1"/>
</dbReference>
<feature type="compositionally biased region" description="Low complexity" evidence="7">
    <location>
        <begin position="486"/>
        <end position="497"/>
    </location>
</feature>
<evidence type="ECO:0000259" key="8">
    <source>
        <dbReference type="PROSITE" id="PS50002"/>
    </source>
</evidence>
<dbReference type="SUPFAM" id="SSF50729">
    <property type="entry name" value="PH domain-like"/>
    <property type="match status" value="1"/>
</dbReference>
<dbReference type="InterPro" id="IPR013625">
    <property type="entry name" value="PTB"/>
</dbReference>
<dbReference type="FunFam" id="2.30.29.30:FF:000293">
    <property type="entry name" value="EPS8 like 3"/>
    <property type="match status" value="1"/>
</dbReference>
<feature type="compositionally biased region" description="Polar residues" evidence="7">
    <location>
        <begin position="1"/>
        <end position="12"/>
    </location>
</feature>
<dbReference type="PRINTS" id="PR00452">
    <property type="entry name" value="SH3DOMAIN"/>
</dbReference>
<dbReference type="InterPro" id="IPR035462">
    <property type="entry name" value="Eps8_SH3"/>
</dbReference>
<organism evidence="9 10">
    <name type="scientific">Synaphobranchus kaupii</name>
    <name type="common">Kaup's arrowtooth eel</name>
    <dbReference type="NCBI Taxonomy" id="118154"/>
    <lineage>
        <taxon>Eukaryota</taxon>
        <taxon>Metazoa</taxon>
        <taxon>Chordata</taxon>
        <taxon>Craniata</taxon>
        <taxon>Vertebrata</taxon>
        <taxon>Euteleostomi</taxon>
        <taxon>Actinopterygii</taxon>
        <taxon>Neopterygii</taxon>
        <taxon>Teleostei</taxon>
        <taxon>Anguilliformes</taxon>
        <taxon>Synaphobranchidae</taxon>
        <taxon>Synaphobranchus</taxon>
    </lineage>
</organism>
<dbReference type="OrthoDB" id="4680325at2759"/>
<feature type="region of interest" description="Disordered" evidence="7">
    <location>
        <begin position="266"/>
        <end position="287"/>
    </location>
</feature>
<feature type="compositionally biased region" description="Low complexity" evidence="7">
    <location>
        <begin position="24"/>
        <end position="43"/>
    </location>
</feature>
<feature type="region of interest" description="Disordered" evidence="7">
    <location>
        <begin position="449"/>
        <end position="497"/>
    </location>
</feature>
<comment type="similarity">
    <text evidence="2">Belongs to the EPS8 family.</text>
</comment>
<dbReference type="CDD" id="cd01210">
    <property type="entry name" value="PTB_EPS8"/>
    <property type="match status" value="1"/>
</dbReference>
<evidence type="ECO:0000256" key="6">
    <source>
        <dbReference type="PROSITE-ProRule" id="PRU00192"/>
    </source>
</evidence>
<dbReference type="GO" id="GO:1900029">
    <property type="term" value="P:positive regulation of ruffle assembly"/>
    <property type="evidence" value="ECO:0007669"/>
    <property type="project" value="TreeGrafter"/>
</dbReference>
<feature type="compositionally biased region" description="Pro residues" evidence="7">
    <location>
        <begin position="229"/>
        <end position="240"/>
    </location>
</feature>
<protein>
    <recommendedName>
        <fullName evidence="8">SH3 domain-containing protein</fullName>
    </recommendedName>
</protein>
<dbReference type="PANTHER" id="PTHR12287">
    <property type="entry name" value="EPIDERMAL GROWTH FACTOR RECEPTOR KINASE SUBSTRATE EPS8-RELATED PROTEIN"/>
    <property type="match status" value="1"/>
</dbReference>
<feature type="region of interest" description="Disordered" evidence="7">
    <location>
        <begin position="1"/>
        <end position="45"/>
    </location>
</feature>
<dbReference type="InterPro" id="IPR055093">
    <property type="entry name" value="EPS8_2nd"/>
</dbReference>